<keyword evidence="3" id="KW-1185">Reference proteome</keyword>
<dbReference type="Proteomes" id="UP000799779">
    <property type="component" value="Unassembled WGS sequence"/>
</dbReference>
<gene>
    <name evidence="2" type="ORF">P154DRAFT_259462</name>
</gene>
<dbReference type="AlphaFoldDB" id="A0A6A5WZ44"/>
<reference evidence="2" key="1">
    <citation type="journal article" date="2020" name="Stud. Mycol.">
        <title>101 Dothideomycetes genomes: a test case for predicting lifestyles and emergence of pathogens.</title>
        <authorList>
            <person name="Haridas S."/>
            <person name="Albert R."/>
            <person name="Binder M."/>
            <person name="Bloem J."/>
            <person name="Labutti K."/>
            <person name="Salamov A."/>
            <person name="Andreopoulos B."/>
            <person name="Baker S."/>
            <person name="Barry K."/>
            <person name="Bills G."/>
            <person name="Bluhm B."/>
            <person name="Cannon C."/>
            <person name="Castanera R."/>
            <person name="Culley D."/>
            <person name="Daum C."/>
            <person name="Ezra D."/>
            <person name="Gonzalez J."/>
            <person name="Henrissat B."/>
            <person name="Kuo A."/>
            <person name="Liang C."/>
            <person name="Lipzen A."/>
            <person name="Lutzoni F."/>
            <person name="Magnuson J."/>
            <person name="Mondo S."/>
            <person name="Nolan M."/>
            <person name="Ohm R."/>
            <person name="Pangilinan J."/>
            <person name="Park H.-J."/>
            <person name="Ramirez L."/>
            <person name="Alfaro M."/>
            <person name="Sun H."/>
            <person name="Tritt A."/>
            <person name="Yoshinaga Y."/>
            <person name="Zwiers L.-H."/>
            <person name="Turgeon B."/>
            <person name="Goodwin S."/>
            <person name="Spatafora J."/>
            <person name="Crous P."/>
            <person name="Grigoriev I."/>
        </authorList>
    </citation>
    <scope>NUCLEOTIDE SEQUENCE</scope>
    <source>
        <strain evidence="2">CBS 123094</strain>
    </source>
</reference>
<evidence type="ECO:0000313" key="3">
    <source>
        <dbReference type="Proteomes" id="UP000799779"/>
    </source>
</evidence>
<name>A0A6A5WZ44_9PLEO</name>
<organism evidence="2 3">
    <name type="scientific">Amniculicola lignicola CBS 123094</name>
    <dbReference type="NCBI Taxonomy" id="1392246"/>
    <lineage>
        <taxon>Eukaryota</taxon>
        <taxon>Fungi</taxon>
        <taxon>Dikarya</taxon>
        <taxon>Ascomycota</taxon>
        <taxon>Pezizomycotina</taxon>
        <taxon>Dothideomycetes</taxon>
        <taxon>Pleosporomycetidae</taxon>
        <taxon>Pleosporales</taxon>
        <taxon>Amniculicolaceae</taxon>
        <taxon>Amniculicola</taxon>
    </lineage>
</organism>
<proteinExistence type="predicted"/>
<feature type="region of interest" description="Disordered" evidence="1">
    <location>
        <begin position="80"/>
        <end position="109"/>
    </location>
</feature>
<evidence type="ECO:0000256" key="1">
    <source>
        <dbReference type="SAM" id="MobiDB-lite"/>
    </source>
</evidence>
<accession>A0A6A5WZ44</accession>
<protein>
    <submittedName>
        <fullName evidence="2">Uncharacterized protein</fullName>
    </submittedName>
</protein>
<sequence length="109" mass="12236">MVAFAAGQDVHYCQREVVRVVPWLSYVLHTTKLLDDNFGDLKESQALCMRPKPARDPRFSIVLTVLALILIGGHFEFDSSEPAGSRIRPCELPHHVKRSSRPGKEGPEI</sequence>
<dbReference type="EMBL" id="ML977560">
    <property type="protein sequence ID" value="KAF2006448.1"/>
    <property type="molecule type" value="Genomic_DNA"/>
</dbReference>
<evidence type="ECO:0000313" key="2">
    <source>
        <dbReference type="EMBL" id="KAF2006448.1"/>
    </source>
</evidence>